<keyword evidence="9" id="KW-0406">Ion transport</keyword>
<name>A0A4R5QK49_9PROT</name>
<keyword evidence="12 20" id="KW-0675">Receptor</keyword>
<evidence type="ECO:0000256" key="3">
    <source>
        <dbReference type="ARBA" id="ARBA00022448"/>
    </source>
</evidence>
<evidence type="ECO:0000256" key="4">
    <source>
        <dbReference type="ARBA" id="ARBA00022452"/>
    </source>
</evidence>
<organism evidence="20 21">
    <name type="scientific">Dankookia rubra</name>
    <dbReference type="NCBI Taxonomy" id="1442381"/>
    <lineage>
        <taxon>Bacteria</taxon>
        <taxon>Pseudomonadati</taxon>
        <taxon>Pseudomonadota</taxon>
        <taxon>Alphaproteobacteria</taxon>
        <taxon>Acetobacterales</taxon>
        <taxon>Roseomonadaceae</taxon>
        <taxon>Dankookia</taxon>
    </lineage>
</organism>
<comment type="caution">
    <text evidence="20">The sequence shown here is derived from an EMBL/GenBank/DDBJ whole genome shotgun (WGS) entry which is preliminary data.</text>
</comment>
<evidence type="ECO:0000256" key="11">
    <source>
        <dbReference type="ARBA" id="ARBA00023136"/>
    </source>
</evidence>
<comment type="subcellular location">
    <subcellularLocation>
        <location evidence="1 14">Cell outer membrane</location>
        <topology evidence="1 14">Multi-pass membrane protein</topology>
    </subcellularLocation>
</comment>
<evidence type="ECO:0000256" key="17">
    <source>
        <dbReference type="SAM" id="SignalP"/>
    </source>
</evidence>
<dbReference type="PANTHER" id="PTHR32552:SF68">
    <property type="entry name" value="FERRICHROME OUTER MEMBRANE TRANSPORTER_PHAGE RECEPTOR"/>
    <property type="match status" value="1"/>
</dbReference>
<dbReference type="Pfam" id="PF00593">
    <property type="entry name" value="TonB_dep_Rec_b-barrel"/>
    <property type="match status" value="1"/>
</dbReference>
<evidence type="ECO:0000259" key="19">
    <source>
        <dbReference type="Pfam" id="PF07715"/>
    </source>
</evidence>
<dbReference type="OrthoDB" id="9760333at2"/>
<comment type="similarity">
    <text evidence="2 14 15">Belongs to the TonB-dependent receptor family.</text>
</comment>
<evidence type="ECO:0000256" key="16">
    <source>
        <dbReference type="SAM" id="MobiDB-lite"/>
    </source>
</evidence>
<keyword evidence="7 17" id="KW-0732">Signal</keyword>
<keyword evidence="8" id="KW-0408">Iron</keyword>
<dbReference type="GO" id="GO:0015891">
    <property type="term" value="P:siderophore transport"/>
    <property type="evidence" value="ECO:0007669"/>
    <property type="project" value="InterPro"/>
</dbReference>
<dbReference type="InterPro" id="IPR037066">
    <property type="entry name" value="Plug_dom_sf"/>
</dbReference>
<sequence length="723" mass="79043">MTSMPGHQPGSNQGASAGQRRTAMPPLLALALALPGAALAQTPPADAGAIALPEIGVNAASAVTSGYATQRTTSATKTDTPLRDVPQSVTVITQQAIRDISAQNLGDVLRYVPGAGYAQGEGNRDTPVLRGQSTTSDLYVDGLRDDVQYYRDLYNIDRVEVLLGPNAMIFGRGGTGGVINRVTKQADWEQRREVRLQAGSFGQWRGSFDLGQAINENAAFRVLGMYEESDSYRDGVNLKRYGINPTFAYRIGDQTVIRASYEYFRDERVADRGIPSFNGRPLETGRGTFFGDPGRSPVNAQVNALNLGVEHRFDNGVLLRNNFRFADYDKFYQNVFPGAVSANGSTVAINAYNNATHRTNLINQTDFVFDVTTGPFRHKLLAGVELARQETENFRNTGYFTSVGANATSYTTSLGATRINVPVTFRQSATDANNSGVATTAAVYLQDQMQLLPTVQLIGGLRFDHFNTDFTNNRTGQGFDVTDNKVSPRIGLVWQAFEPVSFYASFSNTYLPRAGEQLASLTLANQSLKPEQFTNYEIGAKWDVRPDFAVTAALYNLDRTNVAVTDPNDITRSILVDGTRTQGFELGGRGRVTDKWSVLGGWAIQNSEITSDQSATIRKGNNVPFVSHNTVSLWNRYDFLPQLGAGLGVVHQSGYYAATDNAVRIPAFTRFDAALFWSLTERVALQANFENLFGVKYYPVANSNNNITPGAPFAARFALTTRF</sequence>
<feature type="chain" id="PRO_5021005503" evidence="17">
    <location>
        <begin position="41"/>
        <end position="723"/>
    </location>
</feature>
<evidence type="ECO:0000256" key="7">
    <source>
        <dbReference type="ARBA" id="ARBA00022729"/>
    </source>
</evidence>
<evidence type="ECO:0000256" key="10">
    <source>
        <dbReference type="ARBA" id="ARBA00023077"/>
    </source>
</evidence>
<dbReference type="InterPro" id="IPR039426">
    <property type="entry name" value="TonB-dep_rcpt-like"/>
</dbReference>
<evidence type="ECO:0000256" key="5">
    <source>
        <dbReference type="ARBA" id="ARBA00022496"/>
    </source>
</evidence>
<dbReference type="PANTHER" id="PTHR32552">
    <property type="entry name" value="FERRICHROME IRON RECEPTOR-RELATED"/>
    <property type="match status" value="1"/>
</dbReference>
<gene>
    <name evidence="20" type="ORF">E2C06_05710</name>
</gene>
<feature type="domain" description="TonB-dependent receptor-like beta-barrel" evidence="18">
    <location>
        <begin position="249"/>
        <end position="692"/>
    </location>
</feature>
<feature type="compositionally biased region" description="Polar residues" evidence="16">
    <location>
        <begin position="1"/>
        <end position="16"/>
    </location>
</feature>
<dbReference type="SUPFAM" id="SSF56935">
    <property type="entry name" value="Porins"/>
    <property type="match status" value="1"/>
</dbReference>
<evidence type="ECO:0000256" key="8">
    <source>
        <dbReference type="ARBA" id="ARBA00023004"/>
    </source>
</evidence>
<evidence type="ECO:0000256" key="9">
    <source>
        <dbReference type="ARBA" id="ARBA00023065"/>
    </source>
</evidence>
<proteinExistence type="inferred from homology"/>
<accession>A0A4R5QK49</accession>
<dbReference type="GO" id="GO:0009279">
    <property type="term" value="C:cell outer membrane"/>
    <property type="evidence" value="ECO:0007669"/>
    <property type="project" value="UniProtKB-SubCell"/>
</dbReference>
<dbReference type="CDD" id="cd01347">
    <property type="entry name" value="ligand_gated_channel"/>
    <property type="match status" value="1"/>
</dbReference>
<evidence type="ECO:0000256" key="2">
    <source>
        <dbReference type="ARBA" id="ARBA00009810"/>
    </source>
</evidence>
<keyword evidence="4 14" id="KW-1134">Transmembrane beta strand</keyword>
<keyword evidence="10 15" id="KW-0798">TonB box</keyword>
<dbReference type="AlphaFoldDB" id="A0A4R5QK49"/>
<keyword evidence="6 14" id="KW-0812">Transmembrane</keyword>
<evidence type="ECO:0000256" key="15">
    <source>
        <dbReference type="RuleBase" id="RU003357"/>
    </source>
</evidence>
<dbReference type="Proteomes" id="UP000295096">
    <property type="component" value="Unassembled WGS sequence"/>
</dbReference>
<dbReference type="PROSITE" id="PS52016">
    <property type="entry name" value="TONB_DEPENDENT_REC_3"/>
    <property type="match status" value="1"/>
</dbReference>
<dbReference type="InterPro" id="IPR012910">
    <property type="entry name" value="Plug_dom"/>
</dbReference>
<reference evidence="20 21" key="1">
    <citation type="journal article" date="2016" name="J. Microbiol.">
        <title>Dankookia rubra gen. nov., sp. nov., an alphaproteobacterium isolated from sediment of a shallow stream.</title>
        <authorList>
            <person name="Kim W.H."/>
            <person name="Kim D.H."/>
            <person name="Kang K."/>
            <person name="Ahn T.Y."/>
        </authorList>
    </citation>
    <scope>NUCLEOTIDE SEQUENCE [LARGE SCALE GENOMIC DNA]</scope>
    <source>
        <strain evidence="20 21">JCM30602</strain>
    </source>
</reference>
<dbReference type="InterPro" id="IPR036942">
    <property type="entry name" value="Beta-barrel_TonB_sf"/>
</dbReference>
<evidence type="ECO:0000256" key="12">
    <source>
        <dbReference type="ARBA" id="ARBA00023170"/>
    </source>
</evidence>
<keyword evidence="5" id="KW-0410">Iron transport</keyword>
<keyword evidence="21" id="KW-1185">Reference proteome</keyword>
<evidence type="ECO:0000259" key="18">
    <source>
        <dbReference type="Pfam" id="PF00593"/>
    </source>
</evidence>
<dbReference type="Pfam" id="PF07715">
    <property type="entry name" value="Plug"/>
    <property type="match status" value="1"/>
</dbReference>
<dbReference type="NCBIfam" id="TIGR01783">
    <property type="entry name" value="TonB-siderophor"/>
    <property type="match status" value="1"/>
</dbReference>
<dbReference type="GO" id="GO:0038023">
    <property type="term" value="F:signaling receptor activity"/>
    <property type="evidence" value="ECO:0007669"/>
    <property type="project" value="InterPro"/>
</dbReference>
<dbReference type="InterPro" id="IPR000531">
    <property type="entry name" value="Beta-barrel_TonB"/>
</dbReference>
<keyword evidence="3 14" id="KW-0813">Transport</keyword>
<feature type="domain" description="TonB-dependent receptor plug" evidence="19">
    <location>
        <begin position="82"/>
        <end position="178"/>
    </location>
</feature>
<dbReference type="Gene3D" id="2.170.130.10">
    <property type="entry name" value="TonB-dependent receptor, plug domain"/>
    <property type="match status" value="1"/>
</dbReference>
<evidence type="ECO:0000256" key="14">
    <source>
        <dbReference type="PROSITE-ProRule" id="PRU01360"/>
    </source>
</evidence>
<protein>
    <submittedName>
        <fullName evidence="20">TonB-dependent siderophore receptor</fullName>
    </submittedName>
</protein>
<dbReference type="EMBL" id="SMSJ01000004">
    <property type="protein sequence ID" value="TDH63820.1"/>
    <property type="molecule type" value="Genomic_DNA"/>
</dbReference>
<dbReference type="InterPro" id="IPR010105">
    <property type="entry name" value="TonB_sidphr_rcpt"/>
</dbReference>
<evidence type="ECO:0000256" key="1">
    <source>
        <dbReference type="ARBA" id="ARBA00004571"/>
    </source>
</evidence>
<keyword evidence="11 14" id="KW-0472">Membrane</keyword>
<feature type="signal peptide" evidence="17">
    <location>
        <begin position="1"/>
        <end position="40"/>
    </location>
</feature>
<dbReference type="GO" id="GO:0015344">
    <property type="term" value="F:siderophore uptake transmembrane transporter activity"/>
    <property type="evidence" value="ECO:0007669"/>
    <property type="project" value="TreeGrafter"/>
</dbReference>
<dbReference type="Gene3D" id="2.40.170.20">
    <property type="entry name" value="TonB-dependent receptor, beta-barrel domain"/>
    <property type="match status" value="1"/>
</dbReference>
<evidence type="ECO:0000256" key="13">
    <source>
        <dbReference type="ARBA" id="ARBA00023237"/>
    </source>
</evidence>
<evidence type="ECO:0000313" key="20">
    <source>
        <dbReference type="EMBL" id="TDH63820.1"/>
    </source>
</evidence>
<feature type="region of interest" description="Disordered" evidence="16">
    <location>
        <begin position="1"/>
        <end position="21"/>
    </location>
</feature>
<keyword evidence="13 14" id="KW-0998">Cell outer membrane</keyword>
<evidence type="ECO:0000313" key="21">
    <source>
        <dbReference type="Proteomes" id="UP000295096"/>
    </source>
</evidence>
<evidence type="ECO:0000256" key="6">
    <source>
        <dbReference type="ARBA" id="ARBA00022692"/>
    </source>
</evidence>